<dbReference type="RefSeq" id="WP_051379055.1">
    <property type="nucleotide sequence ID" value="NZ_KI519499.1"/>
</dbReference>
<dbReference type="GO" id="GO:0008791">
    <property type="term" value="F:arginine N-succinyltransferase activity"/>
    <property type="evidence" value="ECO:0007669"/>
    <property type="project" value="UniProtKB-EC"/>
</dbReference>
<accession>A0A8B6XA87</accession>
<protein>
    <submittedName>
        <fullName evidence="6">Arginine N-succinyltransferase</fullName>
        <ecNumber evidence="6">2.3.1.109</ecNumber>
    </submittedName>
</protein>
<reference evidence="6" key="1">
    <citation type="journal article" date="1998" name="J. Bacteriol.">
        <title>Arginine catabolism and the arginine succinyltransferase pathway in Escherichia coli.</title>
        <authorList>
            <person name="Schneider B.L."/>
            <person name="Kiupakis A.K."/>
            <person name="Reitzer L.J."/>
        </authorList>
    </citation>
    <scope>NUCLEOTIDE SEQUENCE</scope>
</reference>
<sequence>MRFLRPAMPADLDALLDLARQAGSGLTTLKPDRALLAERLDRVAGSFGQTLPEAERDYLFVLQDVADGSIGGVSAVRAAVGLDDAFYNYRVGSLVHSSRELGIWNAMPTLFLVNDLTGAAELCSLLLRGDWRGGVAGRLLSKARLGFIAEFRALFGDEVCAELRGYQDDDGRVPFWEGLGRCFFGMDFERADDLSARGRKSFIAELMPKYPLYLDLLPRAAREAVGRVHPATLPARKLLEAEGLRDQGYVDIFDAGPVLQARIAELRVMRHSRRLPAGEVGLKRTRARGGAESAEAGGRASAGARAAAAPAASGAAASSRAQPVPADAGSSVPAQPVVAEPTAHWLVASTALAGWRAIAWPGDAGAPRPLDAEALALLNLTPTDPVRIYRL</sequence>
<feature type="compositionally biased region" description="Low complexity" evidence="4">
    <location>
        <begin position="288"/>
        <end position="302"/>
    </location>
</feature>
<dbReference type="InterPro" id="IPR007041">
    <property type="entry name" value="Arg_succinylTrfase_AstA/AruG"/>
</dbReference>
<dbReference type="InterPro" id="IPR016181">
    <property type="entry name" value="Acyl_CoA_acyltransferase"/>
</dbReference>
<dbReference type="PANTHER" id="PTHR30420:SF1">
    <property type="entry name" value="ARGININE N-SUCCINYLTRANSFERASE"/>
    <property type="match status" value="1"/>
</dbReference>
<dbReference type="NCBIfam" id="TIGR03243">
    <property type="entry name" value="arg_catab_AOST"/>
    <property type="match status" value="1"/>
</dbReference>
<dbReference type="Proteomes" id="UP000675920">
    <property type="component" value="Unplaced"/>
</dbReference>
<dbReference type="OrthoDB" id="21121at2"/>
<evidence type="ECO:0000256" key="1">
    <source>
        <dbReference type="ARBA" id="ARBA00022503"/>
    </source>
</evidence>
<evidence type="ECO:0000256" key="4">
    <source>
        <dbReference type="SAM" id="MobiDB-lite"/>
    </source>
</evidence>
<keyword evidence="2" id="KW-0808">Transferase</keyword>
<dbReference type="Pfam" id="PF04958">
    <property type="entry name" value="AstA"/>
    <property type="match status" value="1"/>
</dbReference>
<dbReference type="GO" id="GO:0006527">
    <property type="term" value="P:L-arginine catabolic process"/>
    <property type="evidence" value="ECO:0007669"/>
    <property type="project" value="InterPro"/>
</dbReference>
<evidence type="ECO:0000313" key="5">
    <source>
        <dbReference type="Proteomes" id="UP000675920"/>
    </source>
</evidence>
<dbReference type="SUPFAM" id="SSF55729">
    <property type="entry name" value="Acyl-CoA N-acyltransferases (Nat)"/>
    <property type="match status" value="1"/>
</dbReference>
<keyword evidence="3" id="KW-0012">Acyltransferase</keyword>
<feature type="region of interest" description="Disordered" evidence="4">
    <location>
        <begin position="279"/>
        <end position="302"/>
    </location>
</feature>
<name>A0A8B6XA87_9BURK</name>
<proteinExistence type="predicted"/>
<reference evidence="6" key="2">
    <citation type="submission" date="2025-08" db="UniProtKB">
        <authorList>
            <consortium name="RefSeq"/>
        </authorList>
    </citation>
    <scope>IDENTIFICATION</scope>
</reference>
<dbReference type="PANTHER" id="PTHR30420">
    <property type="entry name" value="N-SUCCINYLARGININE DIHYDROLASE"/>
    <property type="match status" value="1"/>
</dbReference>
<evidence type="ECO:0000256" key="3">
    <source>
        <dbReference type="ARBA" id="ARBA00023315"/>
    </source>
</evidence>
<dbReference type="AlphaFoldDB" id="A0A8B6XA87"/>
<evidence type="ECO:0000313" key="6">
    <source>
        <dbReference type="RefSeq" id="WP_051379055.1"/>
    </source>
</evidence>
<evidence type="ECO:0000256" key="2">
    <source>
        <dbReference type="ARBA" id="ARBA00022679"/>
    </source>
</evidence>
<dbReference type="EC" id="2.3.1.109" evidence="6"/>
<organism evidence="5 6">
    <name type="scientific">Derxia gummosa DSM 723</name>
    <dbReference type="NCBI Taxonomy" id="1121388"/>
    <lineage>
        <taxon>Bacteria</taxon>
        <taxon>Pseudomonadati</taxon>
        <taxon>Pseudomonadota</taxon>
        <taxon>Betaproteobacteria</taxon>
        <taxon>Burkholderiales</taxon>
        <taxon>Alcaligenaceae</taxon>
        <taxon>Derxia</taxon>
    </lineage>
</organism>
<keyword evidence="5" id="KW-1185">Reference proteome</keyword>
<keyword evidence="1" id="KW-0056">Arginine metabolism</keyword>